<dbReference type="EMBL" id="MU250567">
    <property type="protein sequence ID" value="KAG7440747.1"/>
    <property type="molecule type" value="Genomic_DNA"/>
</dbReference>
<name>A0A9P7VHL1_9AGAR</name>
<comment type="similarity">
    <text evidence="1">Belongs to the MBF1 family.</text>
</comment>
<dbReference type="GeneID" id="66109684"/>
<dbReference type="RefSeq" id="XP_043034247.1">
    <property type="nucleotide sequence ID" value="XM_043187387.1"/>
</dbReference>
<dbReference type="InterPro" id="IPR001387">
    <property type="entry name" value="Cro/C1-type_HTH"/>
</dbReference>
<sequence length="79" mass="7940">MAPNPQCAALAAAKDKKGISYAAIASQIGDSEQRVIDICTGKVKATSSEFSAIARVLGISSSSVRCSSPSPLASPSDGL</sequence>
<evidence type="ECO:0000256" key="2">
    <source>
        <dbReference type="ARBA" id="ARBA00035107"/>
    </source>
</evidence>
<evidence type="ECO:0000256" key="1">
    <source>
        <dbReference type="ARBA" id="ARBA00009802"/>
    </source>
</evidence>
<evidence type="ECO:0000313" key="4">
    <source>
        <dbReference type="EMBL" id="KAG7440747.1"/>
    </source>
</evidence>
<dbReference type="InterPro" id="IPR010982">
    <property type="entry name" value="Lambda_DNA-bd_dom_sf"/>
</dbReference>
<reference evidence="4" key="1">
    <citation type="submission" date="2020-11" db="EMBL/GenBank/DDBJ databases">
        <title>Adaptations for nitrogen fixation in a non-lichenized fungal sporocarp promotes dispersal by wood-feeding termites.</title>
        <authorList>
            <consortium name="DOE Joint Genome Institute"/>
            <person name="Koch R.A."/>
            <person name="Yoon G."/>
            <person name="Arayal U."/>
            <person name="Lail K."/>
            <person name="Amirebrahimi M."/>
            <person name="Labutti K."/>
            <person name="Lipzen A."/>
            <person name="Riley R."/>
            <person name="Barry K."/>
            <person name="Henrissat B."/>
            <person name="Grigoriev I.V."/>
            <person name="Herr J.R."/>
            <person name="Aime M.C."/>
        </authorList>
    </citation>
    <scope>NUCLEOTIDE SEQUENCE</scope>
    <source>
        <strain evidence="4">MCA 3950</strain>
    </source>
</reference>
<dbReference type="SUPFAM" id="SSF47413">
    <property type="entry name" value="lambda repressor-like DNA-binding domains"/>
    <property type="match status" value="1"/>
</dbReference>
<dbReference type="GO" id="GO:0003677">
    <property type="term" value="F:DNA binding"/>
    <property type="evidence" value="ECO:0007669"/>
    <property type="project" value="InterPro"/>
</dbReference>
<dbReference type="SMART" id="SM00530">
    <property type="entry name" value="HTH_XRE"/>
    <property type="match status" value="1"/>
</dbReference>
<dbReference type="AlphaFoldDB" id="A0A9P7VHL1"/>
<comment type="caution">
    <text evidence="4">The sequence shown here is derived from an EMBL/GenBank/DDBJ whole genome shotgun (WGS) entry which is preliminary data.</text>
</comment>
<proteinExistence type="inferred from homology"/>
<dbReference type="Pfam" id="PF01381">
    <property type="entry name" value="HTH_3"/>
    <property type="match status" value="1"/>
</dbReference>
<organism evidence="4 5">
    <name type="scientific">Guyanagaster necrorhizus</name>
    <dbReference type="NCBI Taxonomy" id="856835"/>
    <lineage>
        <taxon>Eukaryota</taxon>
        <taxon>Fungi</taxon>
        <taxon>Dikarya</taxon>
        <taxon>Basidiomycota</taxon>
        <taxon>Agaricomycotina</taxon>
        <taxon>Agaricomycetes</taxon>
        <taxon>Agaricomycetidae</taxon>
        <taxon>Agaricales</taxon>
        <taxon>Marasmiineae</taxon>
        <taxon>Physalacriaceae</taxon>
        <taxon>Guyanagaster</taxon>
    </lineage>
</organism>
<dbReference type="Proteomes" id="UP000812287">
    <property type="component" value="Unassembled WGS sequence"/>
</dbReference>
<protein>
    <recommendedName>
        <fullName evidence="3">HTH cro/C1-type domain-containing protein</fullName>
    </recommendedName>
</protein>
<evidence type="ECO:0000259" key="3">
    <source>
        <dbReference type="SMART" id="SM00530"/>
    </source>
</evidence>
<comment type="function">
    <text evidence="2">Transcriptional coactivator that stimulates GCN4-dependent transcriptional activity by bridging the DNA-binding region of GCN4 and TBP (SPT15), thereby recruiting TBP to GCN4-bound promoters. Involved in induction of the ribosome quality control (RQC) pathway; a pathway that degrades nascent peptide chains during problematic translation. Required to prevent stalled ribosomes from frameshifting.</text>
</comment>
<gene>
    <name evidence="4" type="ORF">BT62DRAFT_937722</name>
</gene>
<dbReference type="Gene3D" id="1.10.260.40">
    <property type="entry name" value="lambda repressor-like DNA-binding domains"/>
    <property type="match status" value="1"/>
</dbReference>
<feature type="domain" description="HTH cro/C1-type" evidence="3">
    <location>
        <begin position="9"/>
        <end position="64"/>
    </location>
</feature>
<evidence type="ECO:0000313" key="5">
    <source>
        <dbReference type="Proteomes" id="UP000812287"/>
    </source>
</evidence>
<keyword evidence="5" id="KW-1185">Reference proteome</keyword>
<dbReference type="OrthoDB" id="3226546at2759"/>
<accession>A0A9P7VHL1</accession>